<accession>A0A258CUU7</accession>
<proteinExistence type="predicted"/>
<dbReference type="EMBL" id="NCDQ01000423">
    <property type="protein sequence ID" value="OYW99195.1"/>
    <property type="molecule type" value="Genomic_DNA"/>
</dbReference>
<dbReference type="Proteomes" id="UP000215616">
    <property type="component" value="Unassembled WGS sequence"/>
</dbReference>
<name>A0A258CUU7_CAUVI</name>
<organism evidence="2 3">
    <name type="scientific">Caulobacter vibrioides</name>
    <name type="common">Caulobacter crescentus</name>
    <dbReference type="NCBI Taxonomy" id="155892"/>
    <lineage>
        <taxon>Bacteria</taxon>
        <taxon>Pseudomonadati</taxon>
        <taxon>Pseudomonadota</taxon>
        <taxon>Alphaproteobacteria</taxon>
        <taxon>Caulobacterales</taxon>
        <taxon>Caulobacteraceae</taxon>
        <taxon>Caulobacter</taxon>
    </lineage>
</organism>
<dbReference type="AlphaFoldDB" id="A0A258CUU7"/>
<protein>
    <submittedName>
        <fullName evidence="2">Uncharacterized protein</fullName>
    </submittedName>
</protein>
<keyword evidence="1" id="KW-0732">Signal</keyword>
<gene>
    <name evidence="2" type="ORF">B7Z12_18510</name>
</gene>
<comment type="caution">
    <text evidence="2">The sequence shown here is derived from an EMBL/GenBank/DDBJ whole genome shotgun (WGS) entry which is preliminary data.</text>
</comment>
<feature type="chain" id="PRO_5012875390" evidence="1">
    <location>
        <begin position="26"/>
        <end position="119"/>
    </location>
</feature>
<evidence type="ECO:0000256" key="1">
    <source>
        <dbReference type="SAM" id="SignalP"/>
    </source>
</evidence>
<reference evidence="2 3" key="1">
    <citation type="submission" date="2017-03" db="EMBL/GenBank/DDBJ databases">
        <title>Lifting the veil on microbial sulfur biogeochemistry in mining wastewaters.</title>
        <authorList>
            <person name="Kantor R.S."/>
            <person name="Colenbrander Nelson T."/>
            <person name="Marshall S."/>
            <person name="Bennett D."/>
            <person name="Apte S."/>
            <person name="Camacho D."/>
            <person name="Thomas B.C."/>
            <person name="Warren L.A."/>
            <person name="Banfield J.F."/>
        </authorList>
    </citation>
    <scope>NUCLEOTIDE SEQUENCE [LARGE SCALE GENOMIC DNA]</scope>
    <source>
        <strain evidence="2">32-67-7</strain>
    </source>
</reference>
<evidence type="ECO:0000313" key="3">
    <source>
        <dbReference type="Proteomes" id="UP000215616"/>
    </source>
</evidence>
<evidence type="ECO:0000313" key="2">
    <source>
        <dbReference type="EMBL" id="OYW99195.1"/>
    </source>
</evidence>
<feature type="signal peptide" evidence="1">
    <location>
        <begin position="1"/>
        <end position="25"/>
    </location>
</feature>
<sequence>MKKILIPIVAVSALAAATVPAVASAQSINERQDRLERRIDMGLRNGSLTRHEAYRLRAELRQTARLERDYRRGGLSRWERADLDRRFDRISAQIRYERHDRDYGYGYGHDRDYRGDRRW</sequence>